<dbReference type="Pfam" id="PF08240">
    <property type="entry name" value="ADH_N"/>
    <property type="match status" value="1"/>
</dbReference>
<comment type="caution">
    <text evidence="4">The sequence shown here is derived from an EMBL/GenBank/DDBJ whole genome shotgun (WGS) entry which is preliminary data.</text>
</comment>
<keyword evidence="2" id="KW-0862">Zinc</keyword>
<organism evidence="4">
    <name type="scientific">Sesamum radiatum</name>
    <name type="common">Black benniseed</name>
    <dbReference type="NCBI Taxonomy" id="300843"/>
    <lineage>
        <taxon>Eukaryota</taxon>
        <taxon>Viridiplantae</taxon>
        <taxon>Streptophyta</taxon>
        <taxon>Embryophyta</taxon>
        <taxon>Tracheophyta</taxon>
        <taxon>Spermatophyta</taxon>
        <taxon>Magnoliopsida</taxon>
        <taxon>eudicotyledons</taxon>
        <taxon>Gunneridae</taxon>
        <taxon>Pentapetalae</taxon>
        <taxon>asterids</taxon>
        <taxon>lamiids</taxon>
        <taxon>Lamiales</taxon>
        <taxon>Pedaliaceae</taxon>
        <taxon>Sesamum</taxon>
    </lineage>
</organism>
<protein>
    <submittedName>
        <fullName evidence="4">Alcohol dehydrogenase-like 4</fullName>
    </submittedName>
</protein>
<evidence type="ECO:0000313" key="4">
    <source>
        <dbReference type="EMBL" id="KAL0313143.1"/>
    </source>
</evidence>
<dbReference type="AlphaFoldDB" id="A0AAW2L2R5"/>
<dbReference type="Gene3D" id="3.90.180.10">
    <property type="entry name" value="Medium-chain alcohol dehydrogenases, catalytic domain"/>
    <property type="match status" value="1"/>
</dbReference>
<dbReference type="PANTHER" id="PTHR43880">
    <property type="entry name" value="ALCOHOL DEHYDROGENASE"/>
    <property type="match status" value="1"/>
</dbReference>
<keyword evidence="1" id="KW-0479">Metal-binding</keyword>
<feature type="domain" description="Alcohol dehydrogenase-like N-terminal" evidence="3">
    <location>
        <begin position="44"/>
        <end position="83"/>
    </location>
</feature>
<dbReference type="GO" id="GO:0051903">
    <property type="term" value="F:S-(hydroxymethyl)glutathione dehydrogenase [NAD(P)+] activity"/>
    <property type="evidence" value="ECO:0007669"/>
    <property type="project" value="TreeGrafter"/>
</dbReference>
<dbReference type="GO" id="GO:0008270">
    <property type="term" value="F:zinc ion binding"/>
    <property type="evidence" value="ECO:0007669"/>
    <property type="project" value="TreeGrafter"/>
</dbReference>
<dbReference type="PANTHER" id="PTHR43880:SF56">
    <property type="entry name" value="ALCOHOL DEHYDROGENASE-LIKE 4"/>
    <property type="match status" value="1"/>
</dbReference>
<evidence type="ECO:0000256" key="2">
    <source>
        <dbReference type="ARBA" id="ARBA00022833"/>
    </source>
</evidence>
<gene>
    <name evidence="4" type="ORF">Sradi_5713600</name>
</gene>
<name>A0AAW2L2R5_SESRA</name>
<dbReference type="EMBL" id="JACGWJ010000026">
    <property type="protein sequence ID" value="KAL0313143.1"/>
    <property type="molecule type" value="Genomic_DNA"/>
</dbReference>
<accession>A0AAW2L2R5</accession>
<proteinExistence type="predicted"/>
<sequence length="86" mass="9379">MGSLRSHISAETAGKVITCKAAVAYGAEQPLVVEEVLVDPPQRMEVRIRVLFTSICHTDLSAWQGQNEAQRMYPRILGHEASGGSK</sequence>
<evidence type="ECO:0000256" key="1">
    <source>
        <dbReference type="ARBA" id="ARBA00022723"/>
    </source>
</evidence>
<dbReference type="SUPFAM" id="SSF50129">
    <property type="entry name" value="GroES-like"/>
    <property type="match status" value="1"/>
</dbReference>
<evidence type="ECO:0000259" key="3">
    <source>
        <dbReference type="Pfam" id="PF08240"/>
    </source>
</evidence>
<dbReference type="InterPro" id="IPR013154">
    <property type="entry name" value="ADH-like_N"/>
</dbReference>
<dbReference type="GO" id="GO:0046294">
    <property type="term" value="P:formaldehyde catabolic process"/>
    <property type="evidence" value="ECO:0007669"/>
    <property type="project" value="TreeGrafter"/>
</dbReference>
<dbReference type="GO" id="GO:0005829">
    <property type="term" value="C:cytosol"/>
    <property type="evidence" value="ECO:0007669"/>
    <property type="project" value="TreeGrafter"/>
</dbReference>
<reference evidence="4" key="1">
    <citation type="submission" date="2020-06" db="EMBL/GenBank/DDBJ databases">
        <authorList>
            <person name="Li T."/>
            <person name="Hu X."/>
            <person name="Zhang T."/>
            <person name="Song X."/>
            <person name="Zhang H."/>
            <person name="Dai N."/>
            <person name="Sheng W."/>
            <person name="Hou X."/>
            <person name="Wei L."/>
        </authorList>
    </citation>
    <scope>NUCLEOTIDE SEQUENCE</scope>
    <source>
        <strain evidence="4">G02</strain>
        <tissue evidence="4">Leaf</tissue>
    </source>
</reference>
<reference evidence="4" key="2">
    <citation type="journal article" date="2024" name="Plant">
        <title>Genomic evolution and insights into agronomic trait innovations of Sesamum species.</title>
        <authorList>
            <person name="Miao H."/>
            <person name="Wang L."/>
            <person name="Qu L."/>
            <person name="Liu H."/>
            <person name="Sun Y."/>
            <person name="Le M."/>
            <person name="Wang Q."/>
            <person name="Wei S."/>
            <person name="Zheng Y."/>
            <person name="Lin W."/>
            <person name="Duan Y."/>
            <person name="Cao H."/>
            <person name="Xiong S."/>
            <person name="Wang X."/>
            <person name="Wei L."/>
            <person name="Li C."/>
            <person name="Ma Q."/>
            <person name="Ju M."/>
            <person name="Zhao R."/>
            <person name="Li G."/>
            <person name="Mu C."/>
            <person name="Tian Q."/>
            <person name="Mei H."/>
            <person name="Zhang T."/>
            <person name="Gao T."/>
            <person name="Zhang H."/>
        </authorList>
    </citation>
    <scope>NUCLEOTIDE SEQUENCE</scope>
    <source>
        <strain evidence="4">G02</strain>
    </source>
</reference>
<dbReference type="InterPro" id="IPR011032">
    <property type="entry name" value="GroES-like_sf"/>
</dbReference>